<evidence type="ECO:0000259" key="8">
    <source>
        <dbReference type="PROSITE" id="PS50109"/>
    </source>
</evidence>
<dbReference type="InterPro" id="IPR003594">
    <property type="entry name" value="HATPase_dom"/>
</dbReference>
<protein>
    <recommendedName>
        <fullName evidence="2">histidine kinase</fullName>
        <ecNumber evidence="2">2.7.13.3</ecNumber>
    </recommendedName>
</protein>
<keyword evidence="6" id="KW-0902">Two-component regulatory system</keyword>
<keyword evidence="7" id="KW-0175">Coiled coil</keyword>
<dbReference type="OrthoDB" id="177675at2"/>
<dbReference type="InterPro" id="IPR050736">
    <property type="entry name" value="Sensor_HK_Regulatory"/>
</dbReference>
<feature type="coiled-coil region" evidence="7">
    <location>
        <begin position="384"/>
        <end position="412"/>
    </location>
</feature>
<evidence type="ECO:0000256" key="6">
    <source>
        <dbReference type="ARBA" id="ARBA00023012"/>
    </source>
</evidence>
<dbReference type="Pfam" id="PF02518">
    <property type="entry name" value="HATPase_c"/>
    <property type="match status" value="1"/>
</dbReference>
<reference evidence="9 10" key="1">
    <citation type="submission" date="2017-01" db="EMBL/GenBank/DDBJ databases">
        <title>Genome sequencing of Arcobacter sp. LPB0137.</title>
        <authorList>
            <person name="Lee G.-W."/>
            <person name="Yi H."/>
        </authorList>
    </citation>
    <scope>NUCLEOTIDE SEQUENCE [LARGE SCALE GENOMIC DNA]</scope>
    <source>
        <strain evidence="9 10">LPB0137</strain>
    </source>
</reference>
<dbReference type="InterPro" id="IPR004358">
    <property type="entry name" value="Sig_transdc_His_kin-like_C"/>
</dbReference>
<dbReference type="FunFam" id="3.30.565.10:FF:000010">
    <property type="entry name" value="Sensor histidine kinase RcsC"/>
    <property type="match status" value="1"/>
</dbReference>
<dbReference type="InterPro" id="IPR036097">
    <property type="entry name" value="HisK_dim/P_sf"/>
</dbReference>
<evidence type="ECO:0000256" key="4">
    <source>
        <dbReference type="ARBA" id="ARBA00022679"/>
    </source>
</evidence>
<dbReference type="STRING" id="1850254.LPB137_04365"/>
<proteinExistence type="predicted"/>
<evidence type="ECO:0000256" key="1">
    <source>
        <dbReference type="ARBA" id="ARBA00000085"/>
    </source>
</evidence>
<sequence>MLVEQLSVAFKCHSAIGNSNDLKEMIHEVLRTFINETYAVYGEFYLCDENNPCKKFDSFGRFIEFDYKKHLMYTDSINLIEDKDKKILSIKLDNGIIFLISKNLSADCLFFRSMFESLLPKLNLSVNACLNVEKLLMSNKLLEKQKEELIKANNIKDDFLANMSHELKTPLNSIIILSSIMKKNKENTLLPKEIKNISIINNSAHDLLDLISDVLDMSKIEAGRINILKDTFDIKEFILDEYEILKPLVKKDLVNFTYEFEDVNFNVYSDKLRLKQILKNLLSNAIKFTKKGEIKISLRDNKNYFNITVKDTGIGIHKNNLKNVFDRFKQIETSCNREFKGTGLGLAISKELATLLNCSLSVESELDKGSIFTLKVPKKESFYMILDEIENKEQEEQEEKLEENIINNKKEEMNILLLHSNSLKLFSFTIALKKHFLVTPFDSTIKLDKYLNDQEENNALIIFDENIENLENLESSILKNKYDSIKLEENTKIESIINNIIKQRYNNEN</sequence>
<dbReference type="SUPFAM" id="SSF55874">
    <property type="entry name" value="ATPase domain of HSP90 chaperone/DNA topoisomerase II/histidine kinase"/>
    <property type="match status" value="1"/>
</dbReference>
<dbReference type="AlphaFoldDB" id="A0A1P8KKP6"/>
<keyword evidence="4" id="KW-0808">Transferase</keyword>
<dbReference type="RefSeq" id="WP_076084871.1">
    <property type="nucleotide sequence ID" value="NZ_CP019070.1"/>
</dbReference>
<comment type="catalytic activity">
    <reaction evidence="1">
        <text>ATP + protein L-histidine = ADP + protein N-phospho-L-histidine.</text>
        <dbReference type="EC" id="2.7.13.3"/>
    </reaction>
</comment>
<dbReference type="SMART" id="SM00388">
    <property type="entry name" value="HisKA"/>
    <property type="match status" value="1"/>
</dbReference>
<dbReference type="PRINTS" id="PR00344">
    <property type="entry name" value="BCTRLSENSOR"/>
</dbReference>
<dbReference type="Pfam" id="PF00512">
    <property type="entry name" value="HisKA"/>
    <property type="match status" value="1"/>
</dbReference>
<gene>
    <name evidence="9" type="ORF">LPB137_04365</name>
</gene>
<dbReference type="Gene3D" id="3.30.565.10">
    <property type="entry name" value="Histidine kinase-like ATPase, C-terminal domain"/>
    <property type="match status" value="1"/>
</dbReference>
<evidence type="ECO:0000256" key="5">
    <source>
        <dbReference type="ARBA" id="ARBA00022777"/>
    </source>
</evidence>
<dbReference type="CDD" id="cd16922">
    <property type="entry name" value="HATPase_EvgS-ArcB-TorS-like"/>
    <property type="match status" value="1"/>
</dbReference>
<dbReference type="CDD" id="cd00082">
    <property type="entry name" value="HisKA"/>
    <property type="match status" value="1"/>
</dbReference>
<dbReference type="Proteomes" id="UP000186074">
    <property type="component" value="Chromosome"/>
</dbReference>
<organism evidence="9 10">
    <name type="scientific">Poseidonibacter parvus</name>
    <dbReference type="NCBI Taxonomy" id="1850254"/>
    <lineage>
        <taxon>Bacteria</taxon>
        <taxon>Pseudomonadati</taxon>
        <taxon>Campylobacterota</taxon>
        <taxon>Epsilonproteobacteria</taxon>
        <taxon>Campylobacterales</taxon>
        <taxon>Arcobacteraceae</taxon>
        <taxon>Poseidonibacter</taxon>
    </lineage>
</organism>
<dbReference type="SUPFAM" id="SSF47384">
    <property type="entry name" value="Homodimeric domain of signal transducing histidine kinase"/>
    <property type="match status" value="1"/>
</dbReference>
<dbReference type="EMBL" id="CP019070">
    <property type="protein sequence ID" value="APW65127.1"/>
    <property type="molecule type" value="Genomic_DNA"/>
</dbReference>
<dbReference type="PANTHER" id="PTHR43711:SF26">
    <property type="entry name" value="SENSOR HISTIDINE KINASE RCSC"/>
    <property type="match status" value="1"/>
</dbReference>
<evidence type="ECO:0000313" key="9">
    <source>
        <dbReference type="EMBL" id="APW65127.1"/>
    </source>
</evidence>
<dbReference type="SMART" id="SM00387">
    <property type="entry name" value="HATPase_c"/>
    <property type="match status" value="1"/>
</dbReference>
<name>A0A1P8KKP6_9BACT</name>
<dbReference type="EC" id="2.7.13.3" evidence="2"/>
<dbReference type="PANTHER" id="PTHR43711">
    <property type="entry name" value="TWO-COMPONENT HISTIDINE KINASE"/>
    <property type="match status" value="1"/>
</dbReference>
<keyword evidence="10" id="KW-1185">Reference proteome</keyword>
<feature type="coiled-coil region" evidence="7">
    <location>
        <begin position="132"/>
        <end position="162"/>
    </location>
</feature>
<dbReference type="GO" id="GO:0000155">
    <property type="term" value="F:phosphorelay sensor kinase activity"/>
    <property type="evidence" value="ECO:0007669"/>
    <property type="project" value="InterPro"/>
</dbReference>
<evidence type="ECO:0000313" key="10">
    <source>
        <dbReference type="Proteomes" id="UP000186074"/>
    </source>
</evidence>
<evidence type="ECO:0000256" key="3">
    <source>
        <dbReference type="ARBA" id="ARBA00022553"/>
    </source>
</evidence>
<keyword evidence="3" id="KW-0597">Phosphoprotein</keyword>
<dbReference type="InterPro" id="IPR036890">
    <property type="entry name" value="HATPase_C_sf"/>
</dbReference>
<accession>A0A1P8KKP6</accession>
<dbReference type="KEGG" id="alp:LPB137_04365"/>
<dbReference type="InterPro" id="IPR005467">
    <property type="entry name" value="His_kinase_dom"/>
</dbReference>
<dbReference type="PROSITE" id="PS50109">
    <property type="entry name" value="HIS_KIN"/>
    <property type="match status" value="1"/>
</dbReference>
<evidence type="ECO:0000256" key="7">
    <source>
        <dbReference type="SAM" id="Coils"/>
    </source>
</evidence>
<keyword evidence="5" id="KW-0418">Kinase</keyword>
<feature type="domain" description="Histidine kinase" evidence="8">
    <location>
        <begin position="162"/>
        <end position="380"/>
    </location>
</feature>
<dbReference type="InterPro" id="IPR003661">
    <property type="entry name" value="HisK_dim/P_dom"/>
</dbReference>
<evidence type="ECO:0000256" key="2">
    <source>
        <dbReference type="ARBA" id="ARBA00012438"/>
    </source>
</evidence>
<dbReference type="Gene3D" id="1.10.287.130">
    <property type="match status" value="1"/>
</dbReference>